<dbReference type="KEGG" id="lbn:LBUCD034_0585"/>
<dbReference type="EMBL" id="CP003043">
    <property type="protein sequence ID" value="AFR99681.1"/>
    <property type="molecule type" value="Genomic_DNA"/>
</dbReference>
<proteinExistence type="predicted"/>
<dbReference type="SUPFAM" id="SSF143011">
    <property type="entry name" value="RelE-like"/>
    <property type="match status" value="1"/>
</dbReference>
<evidence type="ECO:0000256" key="1">
    <source>
        <dbReference type="ARBA" id="ARBA00022649"/>
    </source>
</evidence>
<dbReference type="GO" id="GO:0006415">
    <property type="term" value="P:translational termination"/>
    <property type="evidence" value="ECO:0007669"/>
    <property type="project" value="TreeGrafter"/>
</dbReference>
<sequence>MKATGQYVRSLKRLKKKHYPVELIEDCLRAILNKDHDTLIKIHDHPLVGQWRGYREFHPARIGKASSQLDKWVVVYQIDSDELVLILIETGNHNVLK</sequence>
<dbReference type="HOGENOM" id="CLU_161929_1_1_9"/>
<dbReference type="InterPro" id="IPR007712">
    <property type="entry name" value="RelE/ParE_toxin"/>
</dbReference>
<accession>J9W1V4</accession>
<protein>
    <submittedName>
        <fullName evidence="2">Toxin-antitoxin system, toxin component, RelE family</fullName>
    </submittedName>
</protein>
<dbReference type="InterPro" id="IPR035093">
    <property type="entry name" value="RelE/ParE_toxin_dom_sf"/>
</dbReference>
<organism evidence="2 3">
    <name type="scientific">Lentilactobacillus buchneri subsp. silagei CD034</name>
    <dbReference type="NCBI Taxonomy" id="1071400"/>
    <lineage>
        <taxon>Bacteria</taxon>
        <taxon>Bacillati</taxon>
        <taxon>Bacillota</taxon>
        <taxon>Bacilli</taxon>
        <taxon>Lactobacillales</taxon>
        <taxon>Lactobacillaceae</taxon>
        <taxon>Lentilactobacillus</taxon>
        <taxon>Lentilactobacillus buchneri subsp. silagei</taxon>
    </lineage>
</organism>
<keyword evidence="3" id="KW-1185">Reference proteome</keyword>
<dbReference type="PANTHER" id="PTHR40588">
    <property type="entry name" value="MRNA INTERFERASE TOXIN YAFQ"/>
    <property type="match status" value="1"/>
</dbReference>
<dbReference type="Gene3D" id="3.30.2310.20">
    <property type="entry name" value="RelE-like"/>
    <property type="match status" value="1"/>
</dbReference>
<dbReference type="GO" id="GO:0006402">
    <property type="term" value="P:mRNA catabolic process"/>
    <property type="evidence" value="ECO:0007669"/>
    <property type="project" value="TreeGrafter"/>
</dbReference>
<reference evidence="2 3" key="1">
    <citation type="journal article" date="2012" name="J. Biotechnol.">
        <title>Insights into the completely annotated genome of Lactobacillus buchneri CD034, a strain isolated from stable grass silage.</title>
        <authorList>
            <person name="Heinl S."/>
            <person name="Wibberg D."/>
            <person name="Eikmeyer F."/>
            <person name="Szczepanowski R."/>
            <person name="Blom J."/>
            <person name="Linke B."/>
            <person name="Goesmann A."/>
            <person name="Grabherr R."/>
            <person name="Schwab H."/>
            <person name="Puhler A."/>
            <person name="Schluter A."/>
        </authorList>
    </citation>
    <scope>NUCLEOTIDE SEQUENCE [LARGE SCALE GENOMIC DNA]</scope>
    <source>
        <strain evidence="2 3">CD034</strain>
    </source>
</reference>
<dbReference type="PATRIC" id="fig|1071400.3.peg.576"/>
<dbReference type="GO" id="GO:0004521">
    <property type="term" value="F:RNA endonuclease activity"/>
    <property type="evidence" value="ECO:0007669"/>
    <property type="project" value="TreeGrafter"/>
</dbReference>
<gene>
    <name evidence="2" type="ORF">LBUCD034_0585</name>
</gene>
<dbReference type="Pfam" id="PF15738">
    <property type="entry name" value="YafQ_toxin"/>
    <property type="match status" value="1"/>
</dbReference>
<dbReference type="STRING" id="1071400.LBUCD034_0585"/>
<dbReference type="PANTHER" id="PTHR40588:SF1">
    <property type="entry name" value="MRNA INTERFERASE TOXIN YAFQ"/>
    <property type="match status" value="1"/>
</dbReference>
<evidence type="ECO:0000313" key="3">
    <source>
        <dbReference type="Proteomes" id="UP000007332"/>
    </source>
</evidence>
<dbReference type="InterPro" id="IPR004386">
    <property type="entry name" value="Toxin_YafQ-like"/>
</dbReference>
<evidence type="ECO:0000313" key="2">
    <source>
        <dbReference type="EMBL" id="AFR99681.1"/>
    </source>
</evidence>
<dbReference type="Proteomes" id="UP000007332">
    <property type="component" value="Chromosome"/>
</dbReference>
<dbReference type="NCBIfam" id="TIGR02385">
    <property type="entry name" value="RelE_StbE"/>
    <property type="match status" value="1"/>
</dbReference>
<dbReference type="eggNOG" id="COG3041">
    <property type="taxonomic scope" value="Bacteria"/>
</dbReference>
<keyword evidence="1" id="KW-1277">Toxin-antitoxin system</keyword>
<name>J9W1V4_LENBU</name>
<dbReference type="AlphaFoldDB" id="J9W1V4"/>